<keyword evidence="2 4" id="KW-0863">Zinc-finger</keyword>
<dbReference type="GO" id="GO:0000463">
    <property type="term" value="P:maturation of LSU-rRNA from tricistronic rRNA transcript (SSU-rRNA, 5.8S rRNA, LSU-rRNA)"/>
    <property type="evidence" value="ECO:0007669"/>
    <property type="project" value="TreeGrafter"/>
</dbReference>
<organism evidence="7 8">
    <name type="scientific">Buddleja alternifolia</name>
    <dbReference type="NCBI Taxonomy" id="168488"/>
    <lineage>
        <taxon>Eukaryota</taxon>
        <taxon>Viridiplantae</taxon>
        <taxon>Streptophyta</taxon>
        <taxon>Embryophyta</taxon>
        <taxon>Tracheophyta</taxon>
        <taxon>Spermatophyta</taxon>
        <taxon>Magnoliopsida</taxon>
        <taxon>eudicotyledons</taxon>
        <taxon>Gunneridae</taxon>
        <taxon>Pentapetalae</taxon>
        <taxon>asterids</taxon>
        <taxon>lamiids</taxon>
        <taxon>Lamiales</taxon>
        <taxon>Scrophulariaceae</taxon>
        <taxon>Buddlejeae</taxon>
        <taxon>Buddleja</taxon>
    </lineage>
</organism>
<evidence type="ECO:0000256" key="4">
    <source>
        <dbReference type="PROSITE-ProRule" id="PRU00453"/>
    </source>
</evidence>
<evidence type="ECO:0000313" key="7">
    <source>
        <dbReference type="EMBL" id="KAG8370863.1"/>
    </source>
</evidence>
<evidence type="ECO:0000256" key="3">
    <source>
        <dbReference type="ARBA" id="ARBA00022833"/>
    </source>
</evidence>
<dbReference type="SUPFAM" id="SSF144232">
    <property type="entry name" value="HIT/MYND zinc finger-like"/>
    <property type="match status" value="1"/>
</dbReference>
<reference evidence="7" key="1">
    <citation type="submission" date="2019-10" db="EMBL/GenBank/DDBJ databases">
        <authorList>
            <person name="Zhang R."/>
            <person name="Pan Y."/>
            <person name="Wang J."/>
            <person name="Ma R."/>
            <person name="Yu S."/>
        </authorList>
    </citation>
    <scope>NUCLEOTIDE SEQUENCE</scope>
    <source>
        <strain evidence="7">LA-IB0</strain>
        <tissue evidence="7">Leaf</tissue>
    </source>
</reference>
<comment type="caution">
    <text evidence="7">The sequence shown here is derived from an EMBL/GenBank/DDBJ whole genome shotgun (WGS) entry which is preliminary data.</text>
</comment>
<gene>
    <name evidence="7" type="ORF">BUALT_Bualt13G0027600</name>
</gene>
<dbReference type="PROSITE" id="PS51083">
    <property type="entry name" value="ZF_HIT"/>
    <property type="match status" value="1"/>
</dbReference>
<dbReference type="GO" id="GO:0048254">
    <property type="term" value="P:snoRNA localization"/>
    <property type="evidence" value="ECO:0007669"/>
    <property type="project" value="TreeGrafter"/>
</dbReference>
<dbReference type="GO" id="GO:0070761">
    <property type="term" value="C:pre-snoRNP complex"/>
    <property type="evidence" value="ECO:0007669"/>
    <property type="project" value="TreeGrafter"/>
</dbReference>
<dbReference type="InterPro" id="IPR051639">
    <property type="entry name" value="BCD1"/>
</dbReference>
<dbReference type="Proteomes" id="UP000826271">
    <property type="component" value="Unassembled WGS sequence"/>
</dbReference>
<dbReference type="GO" id="GO:0005634">
    <property type="term" value="C:nucleus"/>
    <property type="evidence" value="ECO:0007669"/>
    <property type="project" value="TreeGrafter"/>
</dbReference>
<dbReference type="InterPro" id="IPR007529">
    <property type="entry name" value="Znf_HIT"/>
</dbReference>
<feature type="domain" description="HIT-type" evidence="6">
    <location>
        <begin position="6"/>
        <end position="39"/>
    </location>
</feature>
<name>A0AAV6WL17_9LAMI</name>
<dbReference type="AlphaFoldDB" id="A0AAV6WL17"/>
<dbReference type="GO" id="GO:0000492">
    <property type="term" value="P:box C/D snoRNP assembly"/>
    <property type="evidence" value="ECO:0007669"/>
    <property type="project" value="TreeGrafter"/>
</dbReference>
<dbReference type="PANTHER" id="PTHR13483:SF11">
    <property type="entry name" value="ZINC FINGER HIT DOMAIN-CONTAINING PROTEIN 3"/>
    <property type="match status" value="1"/>
</dbReference>
<protein>
    <recommendedName>
        <fullName evidence="6">HIT-type domain-containing protein</fullName>
    </recommendedName>
</protein>
<evidence type="ECO:0000256" key="2">
    <source>
        <dbReference type="ARBA" id="ARBA00022771"/>
    </source>
</evidence>
<dbReference type="EMBL" id="WHWC01000013">
    <property type="protein sequence ID" value="KAG8370863.1"/>
    <property type="molecule type" value="Genomic_DNA"/>
</dbReference>
<accession>A0AAV6WL17</accession>
<keyword evidence="3" id="KW-0862">Zinc</keyword>
<evidence type="ECO:0000256" key="5">
    <source>
        <dbReference type="SAM" id="MobiDB-lite"/>
    </source>
</evidence>
<evidence type="ECO:0000313" key="8">
    <source>
        <dbReference type="Proteomes" id="UP000826271"/>
    </source>
</evidence>
<keyword evidence="1" id="KW-0479">Metal-binding</keyword>
<dbReference type="CDD" id="cd23024">
    <property type="entry name" value="zf-HIT_ZNHIT2-3"/>
    <property type="match status" value="1"/>
</dbReference>
<keyword evidence="8" id="KW-1185">Reference proteome</keyword>
<proteinExistence type="predicted"/>
<dbReference type="GO" id="GO:0008270">
    <property type="term" value="F:zinc ion binding"/>
    <property type="evidence" value="ECO:0007669"/>
    <property type="project" value="UniProtKB-UniRule"/>
</dbReference>
<dbReference type="PANTHER" id="PTHR13483">
    <property type="entry name" value="BOX C_D SNORNA PROTEIN 1-RELATED"/>
    <property type="match status" value="1"/>
</dbReference>
<dbReference type="Pfam" id="PF04438">
    <property type="entry name" value="zf-HIT"/>
    <property type="match status" value="1"/>
</dbReference>
<dbReference type="Gene3D" id="3.30.60.190">
    <property type="match status" value="1"/>
</dbReference>
<sequence>MGPKSCEICEEAQSKYKCPACLIPYCSLACYKKHKEIPCTKPESSSEEKVSPASAPSDGSAIAPSDEKPCYIDEPIEMLQNSQLQSIASSNEIRDLIKDKKLQKLIYDIDCSADAENELDEAMEEATFRLFAEKRSIRIVESAELNSVYLTEFIS</sequence>
<feature type="region of interest" description="Disordered" evidence="5">
    <location>
        <begin position="38"/>
        <end position="68"/>
    </location>
</feature>
<evidence type="ECO:0000259" key="6">
    <source>
        <dbReference type="PROSITE" id="PS51083"/>
    </source>
</evidence>
<evidence type="ECO:0000256" key="1">
    <source>
        <dbReference type="ARBA" id="ARBA00022723"/>
    </source>
</evidence>